<dbReference type="InterPro" id="IPR017968">
    <property type="entry name" value="Acylphosphatase_CS"/>
</dbReference>
<dbReference type="Gene3D" id="3.30.70.100">
    <property type="match status" value="1"/>
</dbReference>
<dbReference type="PATRIC" id="fig|1560234.3.peg.709"/>
<dbReference type="EC" id="3.6.1.7" evidence="2 4"/>
<evidence type="ECO:0000256" key="4">
    <source>
        <dbReference type="PROSITE-ProRule" id="PRU00520"/>
    </source>
</evidence>
<dbReference type="InterPro" id="IPR020456">
    <property type="entry name" value="Acylphosphatase"/>
</dbReference>
<dbReference type="EMBL" id="JXMS01000014">
    <property type="protein sequence ID" value="OBQ51586.1"/>
    <property type="molecule type" value="Genomic_DNA"/>
</dbReference>
<protein>
    <recommendedName>
        <fullName evidence="2 4">Acylphosphatase</fullName>
        <ecNumber evidence="2 4">3.6.1.7</ecNumber>
    </recommendedName>
</protein>
<evidence type="ECO:0000313" key="9">
    <source>
        <dbReference type="Proteomes" id="UP000091979"/>
    </source>
</evidence>
<evidence type="ECO:0000256" key="1">
    <source>
        <dbReference type="ARBA" id="ARBA00005614"/>
    </source>
</evidence>
<gene>
    <name evidence="8" type="ORF">SP90_09395</name>
</gene>
<dbReference type="PANTHER" id="PTHR47268:SF4">
    <property type="entry name" value="ACYLPHOSPHATASE"/>
    <property type="match status" value="1"/>
</dbReference>
<dbReference type="OrthoDB" id="5295388at2"/>
<dbReference type="Pfam" id="PF00708">
    <property type="entry name" value="Acylphosphatase"/>
    <property type="match status" value="1"/>
</dbReference>
<evidence type="ECO:0000259" key="7">
    <source>
        <dbReference type="PROSITE" id="PS51160"/>
    </source>
</evidence>
<dbReference type="PROSITE" id="PS00150">
    <property type="entry name" value="ACYLPHOSPHATASE_1"/>
    <property type="match status" value="1"/>
</dbReference>
<dbReference type="Proteomes" id="UP000091979">
    <property type="component" value="Unassembled WGS sequence"/>
</dbReference>
<dbReference type="STRING" id="1560234.SP90_09395"/>
<dbReference type="AlphaFoldDB" id="A0A1B7XCB4"/>
<dbReference type="PROSITE" id="PS00151">
    <property type="entry name" value="ACYLPHOSPHATASE_2"/>
    <property type="match status" value="1"/>
</dbReference>
<organism evidence="8 9">
    <name type="scientific">Halodesulfovibrio spirochaetisodalis</name>
    <dbReference type="NCBI Taxonomy" id="1560234"/>
    <lineage>
        <taxon>Bacteria</taxon>
        <taxon>Pseudomonadati</taxon>
        <taxon>Thermodesulfobacteriota</taxon>
        <taxon>Desulfovibrionia</taxon>
        <taxon>Desulfovibrionales</taxon>
        <taxon>Desulfovibrionaceae</taxon>
        <taxon>Halodesulfovibrio</taxon>
    </lineage>
</organism>
<comment type="caution">
    <text evidence="8">The sequence shown here is derived from an EMBL/GenBank/DDBJ whole genome shotgun (WGS) entry which is preliminary data.</text>
</comment>
<dbReference type="RefSeq" id="WP_066854925.1">
    <property type="nucleotide sequence ID" value="NZ_JXMS01000014.1"/>
</dbReference>
<feature type="domain" description="Acylphosphatase-like" evidence="7">
    <location>
        <begin position="3"/>
        <end position="89"/>
    </location>
</feature>
<dbReference type="GO" id="GO:0003998">
    <property type="term" value="F:acylphosphatase activity"/>
    <property type="evidence" value="ECO:0007669"/>
    <property type="project" value="UniProtKB-EC"/>
</dbReference>
<comment type="similarity">
    <text evidence="1 6">Belongs to the acylphosphatase family.</text>
</comment>
<evidence type="ECO:0000256" key="2">
    <source>
        <dbReference type="ARBA" id="ARBA00012150"/>
    </source>
</evidence>
<dbReference type="PANTHER" id="PTHR47268">
    <property type="entry name" value="ACYLPHOSPHATASE"/>
    <property type="match status" value="1"/>
</dbReference>
<comment type="catalytic activity">
    <reaction evidence="3 4 5">
        <text>an acyl phosphate + H2O = a carboxylate + phosphate + H(+)</text>
        <dbReference type="Rhea" id="RHEA:14965"/>
        <dbReference type="ChEBI" id="CHEBI:15377"/>
        <dbReference type="ChEBI" id="CHEBI:15378"/>
        <dbReference type="ChEBI" id="CHEBI:29067"/>
        <dbReference type="ChEBI" id="CHEBI:43474"/>
        <dbReference type="ChEBI" id="CHEBI:59918"/>
        <dbReference type="EC" id="3.6.1.7"/>
    </reaction>
</comment>
<dbReference type="PRINTS" id="PR00112">
    <property type="entry name" value="ACYLPHPHTASE"/>
</dbReference>
<keyword evidence="4 5" id="KW-0378">Hydrolase</keyword>
<reference evidence="8 9" key="1">
    <citation type="submission" date="2015-01" db="EMBL/GenBank/DDBJ databases">
        <title>Desulfovibrio sp. JC271 draft genome sequence.</title>
        <authorList>
            <person name="Shivani Y."/>
            <person name="Subhash Y."/>
            <person name="Sasikala C."/>
            <person name="Ramana C.V."/>
        </authorList>
    </citation>
    <scope>NUCLEOTIDE SEQUENCE [LARGE SCALE GENOMIC DNA]</scope>
    <source>
        <strain evidence="8 9">JC271</strain>
    </source>
</reference>
<evidence type="ECO:0000313" key="8">
    <source>
        <dbReference type="EMBL" id="OBQ51586.1"/>
    </source>
</evidence>
<sequence length="89" mass="10120">MARQRYIVTGKVQGVGFRYWTHHTAFSLGLHGWVRNRPDGSVEIVAEGDLGSLRQFEKELWQGPVSSRVADVIPCDTNLQEELTEFSMQ</sequence>
<accession>A0A1B7XCB4</accession>
<name>A0A1B7XCB4_9BACT</name>
<dbReference type="SUPFAM" id="SSF54975">
    <property type="entry name" value="Acylphosphatase/BLUF domain-like"/>
    <property type="match status" value="1"/>
</dbReference>
<keyword evidence="9" id="KW-1185">Reference proteome</keyword>
<dbReference type="InterPro" id="IPR001792">
    <property type="entry name" value="Acylphosphatase-like_dom"/>
</dbReference>
<dbReference type="InterPro" id="IPR036046">
    <property type="entry name" value="Acylphosphatase-like_dom_sf"/>
</dbReference>
<evidence type="ECO:0000256" key="5">
    <source>
        <dbReference type="RuleBase" id="RU000553"/>
    </source>
</evidence>
<feature type="active site" evidence="4">
    <location>
        <position position="36"/>
    </location>
</feature>
<proteinExistence type="inferred from homology"/>
<evidence type="ECO:0000256" key="6">
    <source>
        <dbReference type="RuleBase" id="RU004168"/>
    </source>
</evidence>
<feature type="active site" evidence="4">
    <location>
        <position position="18"/>
    </location>
</feature>
<evidence type="ECO:0000256" key="3">
    <source>
        <dbReference type="ARBA" id="ARBA00047645"/>
    </source>
</evidence>
<dbReference type="PROSITE" id="PS51160">
    <property type="entry name" value="ACYLPHOSPHATASE_3"/>
    <property type="match status" value="1"/>
</dbReference>